<dbReference type="HOGENOM" id="CLU_006033_3_4_9"/>
<keyword evidence="2" id="KW-0456">Lyase</keyword>
<keyword evidence="5" id="KW-1185">Reference proteome</keyword>
<dbReference type="PANTHER" id="PTHR22789">
    <property type="entry name" value="FUCULOSE PHOSPHATE ALDOLASE"/>
    <property type="match status" value="1"/>
</dbReference>
<dbReference type="Pfam" id="PF00596">
    <property type="entry name" value="Aldolase_II"/>
    <property type="match status" value="1"/>
</dbReference>
<dbReference type="Gene3D" id="3.40.225.10">
    <property type="entry name" value="Class II aldolase/adducin N-terminal domain"/>
    <property type="match status" value="1"/>
</dbReference>
<dbReference type="eggNOG" id="COG0235">
    <property type="taxonomic scope" value="Bacteria"/>
</dbReference>
<evidence type="ECO:0000256" key="2">
    <source>
        <dbReference type="ARBA" id="ARBA00023239"/>
    </source>
</evidence>
<reference evidence="5" key="1">
    <citation type="journal article" date="2008" name="Genome Res.">
        <title>The genome of Pelotomaculum thermopropionicum reveals niche-associated evolution in anaerobic microbiota.</title>
        <authorList>
            <person name="Kosaka T."/>
            <person name="Kato S."/>
            <person name="Shimoyama T."/>
            <person name="Ishii S."/>
            <person name="Abe T."/>
            <person name="Watanabe K."/>
        </authorList>
    </citation>
    <scope>NUCLEOTIDE SEQUENCE [LARGE SCALE GENOMIC DNA]</scope>
    <source>
        <strain evidence="5">DSM 13744 / JCM 10971 / SI</strain>
    </source>
</reference>
<proteinExistence type="predicted"/>
<dbReference type="AlphaFoldDB" id="A5D3S8"/>
<dbReference type="KEGG" id="pth:PTH_0920"/>
<gene>
    <name evidence="4" type="primary">AraD</name>
    <name evidence="4" type="ordered locus">PTH_0920</name>
</gene>
<evidence type="ECO:0000313" key="5">
    <source>
        <dbReference type="Proteomes" id="UP000006556"/>
    </source>
</evidence>
<dbReference type="InterPro" id="IPR050197">
    <property type="entry name" value="Aldolase_class_II_sugar_metab"/>
</dbReference>
<dbReference type="GO" id="GO:0016832">
    <property type="term" value="F:aldehyde-lyase activity"/>
    <property type="evidence" value="ECO:0007669"/>
    <property type="project" value="TreeGrafter"/>
</dbReference>
<dbReference type="GO" id="GO:0005829">
    <property type="term" value="C:cytosol"/>
    <property type="evidence" value="ECO:0007669"/>
    <property type="project" value="TreeGrafter"/>
</dbReference>
<accession>A5D3S8</accession>
<dbReference type="Proteomes" id="UP000006556">
    <property type="component" value="Chromosome"/>
</dbReference>
<keyword evidence="1" id="KW-0479">Metal-binding</keyword>
<evidence type="ECO:0000313" key="4">
    <source>
        <dbReference type="EMBL" id="BAF59101.1"/>
    </source>
</evidence>
<protein>
    <submittedName>
        <fullName evidence="4">Ribulose-5-phosphate 4-epimerase and related epimerases and aldolases</fullName>
    </submittedName>
</protein>
<dbReference type="NCBIfam" id="NF006413">
    <property type="entry name" value="PRK08660.1"/>
    <property type="match status" value="1"/>
</dbReference>
<sequence length="196" mass="22021">MLTEFQRIGRDLFLAGLNSSHSGNLSVRCGDRIVITRRGSMLGHLEERDLIETGLEKNDSNIILASTEIGVHRAIYKRTPALAIVHAHPVHAIALSLLEDEIIPLDSEGAYLLHRVPVIGAEHTIGSRELEEKLPGYLSEYKIAVVRGHGSFAVGQMLEEAYQWTSALENICRIICLTRTLGGELKDRRWVRYKEW</sequence>
<dbReference type="SUPFAM" id="SSF53639">
    <property type="entry name" value="AraD/HMP-PK domain-like"/>
    <property type="match status" value="1"/>
</dbReference>
<dbReference type="InterPro" id="IPR036409">
    <property type="entry name" value="Aldolase_II/adducin_N_sf"/>
</dbReference>
<dbReference type="SMART" id="SM01007">
    <property type="entry name" value="Aldolase_II"/>
    <property type="match status" value="1"/>
</dbReference>
<dbReference type="EMBL" id="AP009389">
    <property type="protein sequence ID" value="BAF59101.1"/>
    <property type="molecule type" value="Genomic_DNA"/>
</dbReference>
<evidence type="ECO:0000256" key="1">
    <source>
        <dbReference type="ARBA" id="ARBA00022723"/>
    </source>
</evidence>
<evidence type="ECO:0000259" key="3">
    <source>
        <dbReference type="SMART" id="SM01007"/>
    </source>
</evidence>
<organism evidence="4 5">
    <name type="scientific">Pelotomaculum thermopropionicum (strain DSM 13744 / JCM 10971 / SI)</name>
    <dbReference type="NCBI Taxonomy" id="370438"/>
    <lineage>
        <taxon>Bacteria</taxon>
        <taxon>Bacillati</taxon>
        <taxon>Bacillota</taxon>
        <taxon>Clostridia</taxon>
        <taxon>Eubacteriales</taxon>
        <taxon>Desulfotomaculaceae</taxon>
        <taxon>Pelotomaculum</taxon>
    </lineage>
</organism>
<name>A5D3S8_PELTS</name>
<dbReference type="STRING" id="370438.PTH_0920"/>
<dbReference type="InterPro" id="IPR001303">
    <property type="entry name" value="Aldolase_II/adducin_N"/>
</dbReference>
<dbReference type="GO" id="GO:0019323">
    <property type="term" value="P:pentose catabolic process"/>
    <property type="evidence" value="ECO:0007669"/>
    <property type="project" value="TreeGrafter"/>
</dbReference>
<feature type="domain" description="Class II aldolase/adducin N-terminal" evidence="3">
    <location>
        <begin position="3"/>
        <end position="176"/>
    </location>
</feature>
<dbReference type="GO" id="GO:0046872">
    <property type="term" value="F:metal ion binding"/>
    <property type="evidence" value="ECO:0007669"/>
    <property type="project" value="UniProtKB-KW"/>
</dbReference>
<dbReference type="PANTHER" id="PTHR22789:SF0">
    <property type="entry name" value="3-OXO-TETRONATE 4-PHOSPHATE DECARBOXYLASE-RELATED"/>
    <property type="match status" value="1"/>
</dbReference>